<dbReference type="PANTHER" id="PTHR33337:SF40">
    <property type="entry name" value="CENP-V_GFA DOMAIN-CONTAINING PROTEIN-RELATED"/>
    <property type="match status" value="1"/>
</dbReference>
<reference evidence="6 7" key="1">
    <citation type="submission" date="2020-06" db="EMBL/GenBank/DDBJ databases">
        <authorList>
            <person name="Kim S.-J."/>
            <person name="Park S.-J."/>
        </authorList>
    </citation>
    <scope>NUCLEOTIDE SEQUENCE [LARGE SCALE GENOMIC DNA]</scope>
    <source>
        <strain evidence="6 7">SW-151</strain>
    </source>
</reference>
<keyword evidence="2" id="KW-0479">Metal-binding</keyword>
<evidence type="ECO:0000313" key="6">
    <source>
        <dbReference type="EMBL" id="NVD27041.1"/>
    </source>
</evidence>
<name>A0ABX2N0A2_9SPHN</name>
<evidence type="ECO:0000256" key="1">
    <source>
        <dbReference type="ARBA" id="ARBA00005495"/>
    </source>
</evidence>
<sequence length="134" mass="14448">MTMTGQCLCGAISYKIEGELQMCGVCHCKNCQRQAGSAYSVLFGVADDDIELSGDLASYEDHGDSGNIVYRHFCGTCGSPVKTSLPSQPGMTYIKAGTLDDSSVVDPQIHFWTRSKQAWVEIDPDVLQMSGMPG</sequence>
<dbReference type="EMBL" id="JABWMH010000001">
    <property type="protein sequence ID" value="NVD27041.1"/>
    <property type="molecule type" value="Genomic_DNA"/>
</dbReference>
<proteinExistence type="inferred from homology"/>
<dbReference type="Pfam" id="PF04828">
    <property type="entry name" value="GFA"/>
    <property type="match status" value="1"/>
</dbReference>
<evidence type="ECO:0000256" key="4">
    <source>
        <dbReference type="ARBA" id="ARBA00023239"/>
    </source>
</evidence>
<keyword evidence="4" id="KW-0456">Lyase</keyword>
<dbReference type="Gene3D" id="3.90.1590.10">
    <property type="entry name" value="glutathione-dependent formaldehyde- activating enzyme (gfa)"/>
    <property type="match status" value="1"/>
</dbReference>
<protein>
    <submittedName>
        <fullName evidence="6">GFA family protein</fullName>
    </submittedName>
</protein>
<keyword evidence="3" id="KW-0862">Zinc</keyword>
<comment type="similarity">
    <text evidence="1">Belongs to the Gfa family.</text>
</comment>
<dbReference type="Proteomes" id="UP000652427">
    <property type="component" value="Unassembled WGS sequence"/>
</dbReference>
<dbReference type="PROSITE" id="PS51891">
    <property type="entry name" value="CENP_V_GFA"/>
    <property type="match status" value="1"/>
</dbReference>
<dbReference type="RefSeq" id="WP_176278532.1">
    <property type="nucleotide sequence ID" value="NZ_JABWMH010000001.1"/>
</dbReference>
<evidence type="ECO:0000256" key="3">
    <source>
        <dbReference type="ARBA" id="ARBA00022833"/>
    </source>
</evidence>
<evidence type="ECO:0000256" key="2">
    <source>
        <dbReference type="ARBA" id="ARBA00022723"/>
    </source>
</evidence>
<feature type="domain" description="CENP-V/GFA" evidence="5">
    <location>
        <begin position="3"/>
        <end position="113"/>
    </location>
</feature>
<evidence type="ECO:0000259" key="5">
    <source>
        <dbReference type="PROSITE" id="PS51891"/>
    </source>
</evidence>
<keyword evidence="7" id="KW-1185">Reference proteome</keyword>
<dbReference type="PANTHER" id="PTHR33337">
    <property type="entry name" value="GFA DOMAIN-CONTAINING PROTEIN"/>
    <property type="match status" value="1"/>
</dbReference>
<dbReference type="InterPro" id="IPR011057">
    <property type="entry name" value="Mss4-like_sf"/>
</dbReference>
<evidence type="ECO:0000313" key="7">
    <source>
        <dbReference type="Proteomes" id="UP000652427"/>
    </source>
</evidence>
<dbReference type="SUPFAM" id="SSF51316">
    <property type="entry name" value="Mss4-like"/>
    <property type="match status" value="1"/>
</dbReference>
<gene>
    <name evidence="6" type="ORF">HUO14_03845</name>
</gene>
<dbReference type="InterPro" id="IPR006913">
    <property type="entry name" value="CENP-V/GFA"/>
</dbReference>
<accession>A0ABX2N0A2</accession>
<organism evidence="6 7">
    <name type="scientific">Parasphingorhabdus flavimaris</name>
    <dbReference type="NCBI Taxonomy" id="266812"/>
    <lineage>
        <taxon>Bacteria</taxon>
        <taxon>Pseudomonadati</taxon>
        <taxon>Pseudomonadota</taxon>
        <taxon>Alphaproteobacteria</taxon>
        <taxon>Sphingomonadales</taxon>
        <taxon>Sphingomonadaceae</taxon>
        <taxon>Parasphingorhabdus</taxon>
    </lineage>
</organism>
<comment type="caution">
    <text evidence="6">The sequence shown here is derived from an EMBL/GenBank/DDBJ whole genome shotgun (WGS) entry which is preliminary data.</text>
</comment>